<dbReference type="Pfam" id="PF19303">
    <property type="entry name" value="Anticodon_3"/>
    <property type="match status" value="1"/>
</dbReference>
<dbReference type="NCBIfam" id="NF001100">
    <property type="entry name" value="PRK00133.1"/>
    <property type="match status" value="1"/>
</dbReference>
<dbReference type="Gene3D" id="2.20.28.20">
    <property type="entry name" value="Methionyl-tRNA synthetase, Zn-domain"/>
    <property type="match status" value="1"/>
</dbReference>
<evidence type="ECO:0000256" key="8">
    <source>
        <dbReference type="ARBA" id="ARBA00022723"/>
    </source>
</evidence>
<keyword evidence="9 16" id="KW-0547">Nucleotide-binding</keyword>
<dbReference type="Gene3D" id="3.40.50.620">
    <property type="entry name" value="HUPs"/>
    <property type="match status" value="1"/>
</dbReference>
<keyword evidence="14 16" id="KW-0030">Aminoacyl-tRNA synthetase</keyword>
<evidence type="ECO:0000256" key="11">
    <source>
        <dbReference type="ARBA" id="ARBA00022840"/>
    </source>
</evidence>
<dbReference type="PROSITE" id="PS50886">
    <property type="entry name" value="TRBD"/>
    <property type="match status" value="1"/>
</dbReference>
<name>A0A2S7VXH0_PHOAN</name>
<dbReference type="NCBIfam" id="TIGR00398">
    <property type="entry name" value="metG"/>
    <property type="match status" value="1"/>
</dbReference>
<dbReference type="GO" id="GO:0006431">
    <property type="term" value="P:methionyl-tRNA aminoacylation"/>
    <property type="evidence" value="ECO:0007669"/>
    <property type="project" value="UniProtKB-UniRule"/>
</dbReference>
<dbReference type="HAMAP" id="MF_00098">
    <property type="entry name" value="Met_tRNA_synth_type1"/>
    <property type="match status" value="1"/>
</dbReference>
<feature type="domain" description="TRNA-binding" evidence="17">
    <location>
        <begin position="580"/>
        <end position="681"/>
    </location>
</feature>
<sequence>MAANPRKILVTCALPYANGSIHLGHMLEHVQADIWVRYQRLRGNEVHFICADDAHGTPIMLKAQQMGMEPEQMIAEVSKEHQADFAGFDIDFSNYHSTHSPENRELASFVYTQLKDKGFITSRTISQLFDPEKEMFLPDRFVKGTCPKCKAEDQYGDNCDNCGETYSPTDLINPKSAVSGATPVMKDSEHFFFDLPQFESMLKEWTKSGALQEETSNKMQEWFESGLQQWDISRDAPYFGFEIPGETGKYFYVWLDAPIGYMGSFKNLCDKRDDLNFDEFWNKDSSTELYHFIGKDIVYFHSLFWPAMLDGAGFRKPNNVFVHGYVTVNGAKMSKSKGTFIKAGTYLKHLDPECLRYYYAAKLNSRIDDLDLNLEDFTQRVNSDVVNKIVNLASRNAGFIAKRFDGKLSDNFVEPELYAEFVEAADRIGELYESREYGRAIREITALADKANQYVDEKAPWVVAKQEGKDQELQEICTVGINLFRVLMAYLKPVMPKLTERSEAFLNETLTWETIAKPLTTHEVTKFKALFNRIDPAHVAAMVESSKEEAAADKAAAEAAAKPASPLADEPIEAEIEFDDFAKVDMRIAKIVSCEEVPKANKLLKFQLDIGGEMRQVFSGIKSAYTPEELVGKMTVMVANLKPRKMKFGMSEGMILAAGPGGKDLWILEPHEGAQPGMRVM</sequence>
<evidence type="ECO:0000256" key="4">
    <source>
        <dbReference type="ARBA" id="ARBA00011738"/>
    </source>
</evidence>
<evidence type="ECO:0000256" key="9">
    <source>
        <dbReference type="ARBA" id="ARBA00022741"/>
    </source>
</evidence>
<evidence type="ECO:0000259" key="17">
    <source>
        <dbReference type="PROSITE" id="PS50886"/>
    </source>
</evidence>
<dbReference type="InterPro" id="IPR012340">
    <property type="entry name" value="NA-bd_OB-fold"/>
</dbReference>
<dbReference type="InterPro" id="IPR009080">
    <property type="entry name" value="tRNAsynth_Ia_anticodon-bd"/>
</dbReference>
<dbReference type="InterPro" id="IPR029038">
    <property type="entry name" value="MetRS_Zn"/>
</dbReference>
<evidence type="ECO:0000256" key="5">
    <source>
        <dbReference type="ARBA" id="ARBA00022490"/>
    </source>
</evidence>
<dbReference type="EMBL" id="MSCJ01000001">
    <property type="protein sequence ID" value="PQJ66473.1"/>
    <property type="molecule type" value="Genomic_DNA"/>
</dbReference>
<dbReference type="InterPro" id="IPR014758">
    <property type="entry name" value="Met-tRNA_synth"/>
</dbReference>
<feature type="binding site" evidence="16">
    <location>
        <position position="162"/>
    </location>
    <ligand>
        <name>Zn(2+)</name>
        <dbReference type="ChEBI" id="CHEBI:29105"/>
    </ligand>
</feature>
<evidence type="ECO:0000256" key="3">
    <source>
        <dbReference type="ARBA" id="ARBA00008258"/>
    </source>
</evidence>
<reference evidence="18 19" key="1">
    <citation type="submission" date="2016-12" db="EMBL/GenBank/DDBJ databases">
        <title>Diversity of luminous bacteria.</title>
        <authorList>
            <person name="Yoshizawa S."/>
            <person name="Kogure K."/>
        </authorList>
    </citation>
    <scope>NUCLEOTIDE SEQUENCE [LARGE SCALE GENOMIC DNA]</scope>
    <source>
        <strain evidence="18 19">LC1-200</strain>
    </source>
</reference>
<dbReference type="SUPFAM" id="SSF50249">
    <property type="entry name" value="Nucleic acid-binding proteins"/>
    <property type="match status" value="1"/>
</dbReference>
<dbReference type="FunFam" id="1.10.730.10:FF:000005">
    <property type="entry name" value="Methionine--tRNA ligase"/>
    <property type="match status" value="1"/>
</dbReference>
<dbReference type="PROSITE" id="PS00178">
    <property type="entry name" value="AA_TRNA_LIGASE_I"/>
    <property type="match status" value="1"/>
</dbReference>
<dbReference type="CDD" id="cd02800">
    <property type="entry name" value="tRNA_bind_EcMetRS_like"/>
    <property type="match status" value="1"/>
</dbReference>
<feature type="binding site" evidence="16">
    <location>
        <position position="149"/>
    </location>
    <ligand>
        <name>Zn(2+)</name>
        <dbReference type="ChEBI" id="CHEBI:29105"/>
    </ligand>
</feature>
<dbReference type="Pfam" id="PF09334">
    <property type="entry name" value="tRNA-synt_1g"/>
    <property type="match status" value="1"/>
</dbReference>
<dbReference type="Pfam" id="PF01588">
    <property type="entry name" value="tRNA_bind"/>
    <property type="match status" value="1"/>
</dbReference>
<dbReference type="SUPFAM" id="SSF57770">
    <property type="entry name" value="Methionyl-tRNA synthetase (MetRS), Zn-domain"/>
    <property type="match status" value="1"/>
</dbReference>
<dbReference type="InterPro" id="IPR004495">
    <property type="entry name" value="Met-tRNA-synth_bsu_C"/>
</dbReference>
<keyword evidence="12 16" id="KW-0694">RNA-binding</keyword>
<dbReference type="GO" id="GO:0004825">
    <property type="term" value="F:methionine-tRNA ligase activity"/>
    <property type="evidence" value="ECO:0007669"/>
    <property type="project" value="UniProtKB-UniRule"/>
</dbReference>
<dbReference type="Proteomes" id="UP000238730">
    <property type="component" value="Unassembled WGS sequence"/>
</dbReference>
<keyword evidence="6 16" id="KW-0820">tRNA-binding</keyword>
<evidence type="ECO:0000256" key="6">
    <source>
        <dbReference type="ARBA" id="ARBA00022555"/>
    </source>
</evidence>
<dbReference type="PANTHER" id="PTHR45765">
    <property type="entry name" value="METHIONINE--TRNA LIGASE"/>
    <property type="match status" value="1"/>
</dbReference>
<evidence type="ECO:0000256" key="10">
    <source>
        <dbReference type="ARBA" id="ARBA00022833"/>
    </source>
</evidence>
<evidence type="ECO:0000313" key="19">
    <source>
        <dbReference type="Proteomes" id="UP000238730"/>
    </source>
</evidence>
<evidence type="ECO:0000256" key="12">
    <source>
        <dbReference type="ARBA" id="ARBA00022884"/>
    </source>
</evidence>
<keyword evidence="13 16" id="KW-0648">Protein biosynthesis</keyword>
<dbReference type="SUPFAM" id="SSF52374">
    <property type="entry name" value="Nucleotidylyl transferase"/>
    <property type="match status" value="1"/>
</dbReference>
<evidence type="ECO:0000256" key="2">
    <source>
        <dbReference type="ARBA" id="ARBA00004496"/>
    </source>
</evidence>
<comment type="similarity">
    <text evidence="3 16">Belongs to the class-I aminoacyl-tRNA synthetase family. MetG type 1 subfamily.</text>
</comment>
<comment type="cofactor">
    <cofactor evidence="16">
        <name>Zn(2+)</name>
        <dbReference type="ChEBI" id="CHEBI:29105"/>
    </cofactor>
    <text evidence="16">Binds 1 zinc ion per subunit.</text>
</comment>
<keyword evidence="8 16" id="KW-0479">Metal-binding</keyword>
<feature type="binding site" evidence="16">
    <location>
        <position position="335"/>
    </location>
    <ligand>
        <name>ATP</name>
        <dbReference type="ChEBI" id="CHEBI:30616"/>
    </ligand>
</feature>
<dbReference type="InterPro" id="IPR041872">
    <property type="entry name" value="Anticodon_Met"/>
</dbReference>
<evidence type="ECO:0000256" key="15">
    <source>
        <dbReference type="ARBA" id="ARBA00047364"/>
    </source>
</evidence>
<keyword evidence="5 16" id="KW-0963">Cytoplasm</keyword>
<dbReference type="GO" id="GO:0046872">
    <property type="term" value="F:metal ion binding"/>
    <property type="evidence" value="ECO:0007669"/>
    <property type="project" value="UniProtKB-KW"/>
</dbReference>
<evidence type="ECO:0000256" key="1">
    <source>
        <dbReference type="ARBA" id="ARBA00003314"/>
    </source>
</evidence>
<keyword evidence="10 16" id="KW-0862">Zinc</keyword>
<dbReference type="NCBIfam" id="TIGR00399">
    <property type="entry name" value="metG_C_term"/>
    <property type="match status" value="1"/>
</dbReference>
<keyword evidence="7 16" id="KW-0436">Ligase</keyword>
<comment type="function">
    <text evidence="1 16">Is required not only for elongation of protein synthesis but also for the initiation of all mRNA translation through initiator tRNA(fMet) aminoacylation.</text>
</comment>
<feature type="binding site" evidence="16">
    <location>
        <position position="146"/>
    </location>
    <ligand>
        <name>Zn(2+)</name>
        <dbReference type="ChEBI" id="CHEBI:29105"/>
    </ligand>
</feature>
<feature type="binding site" evidence="16">
    <location>
        <position position="159"/>
    </location>
    <ligand>
        <name>Zn(2+)</name>
        <dbReference type="ChEBI" id="CHEBI:29105"/>
    </ligand>
</feature>
<accession>A0A2S7VXH0</accession>
<dbReference type="InterPro" id="IPR002547">
    <property type="entry name" value="tRNA-bd_dom"/>
</dbReference>
<dbReference type="OrthoDB" id="9810191at2"/>
<dbReference type="CDD" id="cd00814">
    <property type="entry name" value="MetRS_core"/>
    <property type="match status" value="1"/>
</dbReference>
<dbReference type="InterPro" id="IPR001412">
    <property type="entry name" value="aa-tRNA-synth_I_CS"/>
</dbReference>
<evidence type="ECO:0000256" key="14">
    <source>
        <dbReference type="ARBA" id="ARBA00023146"/>
    </source>
</evidence>
<gene>
    <name evidence="16 18" type="primary">metG</name>
    <name evidence="18" type="ORF">BTO08_03055</name>
</gene>
<dbReference type="FunFam" id="2.40.50.140:FF:000042">
    <property type="entry name" value="Methionine--tRNA ligase"/>
    <property type="match status" value="1"/>
</dbReference>
<comment type="caution">
    <text evidence="18">The sequence shown here is derived from an EMBL/GenBank/DDBJ whole genome shotgun (WGS) entry which is preliminary data.</text>
</comment>
<dbReference type="InterPro" id="IPR014729">
    <property type="entry name" value="Rossmann-like_a/b/a_fold"/>
</dbReference>
<evidence type="ECO:0000256" key="7">
    <source>
        <dbReference type="ARBA" id="ARBA00022598"/>
    </source>
</evidence>
<feature type="short sequence motif" description="'HIGH' region" evidence="16">
    <location>
        <begin position="15"/>
        <end position="25"/>
    </location>
</feature>
<comment type="subcellular location">
    <subcellularLocation>
        <location evidence="2 16">Cytoplasm</location>
    </subcellularLocation>
</comment>
<dbReference type="InterPro" id="IPR015413">
    <property type="entry name" value="Methionyl/Leucyl_tRNA_Synth"/>
</dbReference>
<proteinExistence type="inferred from homology"/>
<dbReference type="AlphaFoldDB" id="A0A2S7VXH0"/>
<dbReference type="PANTHER" id="PTHR45765:SF1">
    <property type="entry name" value="METHIONINE--TRNA LIGASE, CYTOPLASMIC"/>
    <property type="match status" value="1"/>
</dbReference>
<protein>
    <recommendedName>
        <fullName evidence="16">Methionine--tRNA ligase</fullName>
        <ecNumber evidence="16">6.1.1.10</ecNumber>
    </recommendedName>
    <alternativeName>
        <fullName evidence="16">Methionyl-tRNA synthetase</fullName>
        <shortName evidence="16">MetRS</shortName>
    </alternativeName>
</protein>
<feature type="short sequence motif" description="'KMSKS' region" evidence="16">
    <location>
        <begin position="332"/>
        <end position="336"/>
    </location>
</feature>
<dbReference type="Gene3D" id="2.40.50.140">
    <property type="entry name" value="Nucleic acid-binding proteins"/>
    <property type="match status" value="1"/>
</dbReference>
<dbReference type="GO" id="GO:0000049">
    <property type="term" value="F:tRNA binding"/>
    <property type="evidence" value="ECO:0007669"/>
    <property type="project" value="UniProtKB-UniRule"/>
</dbReference>
<dbReference type="EC" id="6.1.1.10" evidence="16"/>
<evidence type="ECO:0000256" key="16">
    <source>
        <dbReference type="HAMAP-Rule" id="MF_00098"/>
    </source>
</evidence>
<dbReference type="SUPFAM" id="SSF47323">
    <property type="entry name" value="Anticodon-binding domain of a subclass of class I aminoacyl-tRNA synthetases"/>
    <property type="match status" value="1"/>
</dbReference>
<dbReference type="RefSeq" id="WP_105059842.1">
    <property type="nucleotide sequence ID" value="NZ_MSCJ01000001.1"/>
</dbReference>
<dbReference type="FunFam" id="2.20.28.20:FF:000001">
    <property type="entry name" value="Methionine--tRNA ligase"/>
    <property type="match status" value="1"/>
</dbReference>
<organism evidence="18 19">
    <name type="scientific">Photobacterium angustum</name>
    <dbReference type="NCBI Taxonomy" id="661"/>
    <lineage>
        <taxon>Bacteria</taxon>
        <taxon>Pseudomonadati</taxon>
        <taxon>Pseudomonadota</taxon>
        <taxon>Gammaproteobacteria</taxon>
        <taxon>Vibrionales</taxon>
        <taxon>Vibrionaceae</taxon>
        <taxon>Photobacterium</taxon>
    </lineage>
</organism>
<keyword evidence="11 16" id="KW-0067">ATP-binding</keyword>
<dbReference type="GO" id="GO:0005829">
    <property type="term" value="C:cytosol"/>
    <property type="evidence" value="ECO:0007669"/>
    <property type="project" value="TreeGrafter"/>
</dbReference>
<dbReference type="InterPro" id="IPR033911">
    <property type="entry name" value="MetRS_core"/>
</dbReference>
<evidence type="ECO:0000256" key="13">
    <source>
        <dbReference type="ARBA" id="ARBA00022917"/>
    </source>
</evidence>
<dbReference type="Gene3D" id="1.10.730.10">
    <property type="entry name" value="Isoleucyl-tRNA Synthetase, Domain 1"/>
    <property type="match status" value="1"/>
</dbReference>
<dbReference type="GO" id="GO:0005524">
    <property type="term" value="F:ATP binding"/>
    <property type="evidence" value="ECO:0007669"/>
    <property type="project" value="UniProtKB-UniRule"/>
</dbReference>
<dbReference type="PRINTS" id="PR01041">
    <property type="entry name" value="TRNASYNTHMET"/>
</dbReference>
<evidence type="ECO:0000313" key="18">
    <source>
        <dbReference type="EMBL" id="PQJ66473.1"/>
    </source>
</evidence>
<comment type="subunit">
    <text evidence="4 16">Homodimer.</text>
</comment>
<dbReference type="CDD" id="cd07957">
    <property type="entry name" value="Anticodon_Ia_Met"/>
    <property type="match status" value="1"/>
</dbReference>
<dbReference type="InterPro" id="IPR023458">
    <property type="entry name" value="Met-tRNA_ligase_1"/>
</dbReference>
<comment type="catalytic activity">
    <reaction evidence="15 16">
        <text>tRNA(Met) + L-methionine + ATP = L-methionyl-tRNA(Met) + AMP + diphosphate</text>
        <dbReference type="Rhea" id="RHEA:13481"/>
        <dbReference type="Rhea" id="RHEA-COMP:9667"/>
        <dbReference type="Rhea" id="RHEA-COMP:9698"/>
        <dbReference type="ChEBI" id="CHEBI:30616"/>
        <dbReference type="ChEBI" id="CHEBI:33019"/>
        <dbReference type="ChEBI" id="CHEBI:57844"/>
        <dbReference type="ChEBI" id="CHEBI:78442"/>
        <dbReference type="ChEBI" id="CHEBI:78530"/>
        <dbReference type="ChEBI" id="CHEBI:456215"/>
        <dbReference type="EC" id="6.1.1.10"/>
    </reaction>
</comment>